<feature type="region of interest" description="Disordered" evidence="1">
    <location>
        <begin position="59"/>
        <end position="84"/>
    </location>
</feature>
<keyword evidence="3" id="KW-1185">Reference proteome</keyword>
<feature type="compositionally biased region" description="Basic and acidic residues" evidence="1">
    <location>
        <begin position="59"/>
        <end position="79"/>
    </location>
</feature>
<gene>
    <name evidence="2" type="ORF">DEF24_09880</name>
</gene>
<feature type="compositionally biased region" description="Basic and acidic residues" evidence="1">
    <location>
        <begin position="179"/>
        <end position="205"/>
    </location>
</feature>
<sequence length="205" mass="23562">MRRAWTVLRYPRGWWPRLVDPFWRGKYGQLRPWEQRVVAALVALWEPIAVVFAKPPPKDRVKADVERPDQREMSRRATDGEDGYVSQEQQALMEAAEEFAKKLAEYGQATPMVHLGAGLAAIAPALEECGKSIFTMAQQLRDERPVNDDVIEGVEDVGHCLTDASQVAEELEDLFNSSHEVERERILHQRPNEEQWDIRAQDDEE</sequence>
<dbReference type="RefSeq" id="WP_114433235.1">
    <property type="nucleotide sequence ID" value="NZ_QEIM01000207.1"/>
</dbReference>
<proteinExistence type="predicted"/>
<feature type="region of interest" description="Disordered" evidence="1">
    <location>
        <begin position="178"/>
        <end position="205"/>
    </location>
</feature>
<comment type="caution">
    <text evidence="2">The sequence shown here is derived from an EMBL/GenBank/DDBJ whole genome shotgun (WGS) entry which is preliminary data.</text>
</comment>
<evidence type="ECO:0000313" key="2">
    <source>
        <dbReference type="EMBL" id="RCV59272.1"/>
    </source>
</evidence>
<dbReference type="OrthoDB" id="4048184at2"/>
<dbReference type="Proteomes" id="UP000253318">
    <property type="component" value="Unassembled WGS sequence"/>
</dbReference>
<evidence type="ECO:0000256" key="1">
    <source>
        <dbReference type="SAM" id="MobiDB-lite"/>
    </source>
</evidence>
<evidence type="ECO:0000313" key="3">
    <source>
        <dbReference type="Proteomes" id="UP000253318"/>
    </source>
</evidence>
<protein>
    <submittedName>
        <fullName evidence="2">Uncharacterized protein</fullName>
    </submittedName>
</protein>
<reference evidence="2 3" key="1">
    <citation type="submission" date="2018-04" db="EMBL/GenBank/DDBJ databases">
        <title>Novel actinobacteria from marine sediment.</title>
        <authorList>
            <person name="Ng Z.Y."/>
            <person name="Tan G.Y.A."/>
        </authorList>
    </citation>
    <scope>NUCLEOTIDE SEQUENCE [LARGE SCALE GENOMIC DNA]</scope>
    <source>
        <strain evidence="2 3">TPS81</strain>
    </source>
</reference>
<dbReference type="EMBL" id="QEIN01000063">
    <property type="protein sequence ID" value="RCV59272.1"/>
    <property type="molecule type" value="Genomic_DNA"/>
</dbReference>
<name>A0A368T6K8_9ACTN</name>
<dbReference type="AlphaFoldDB" id="A0A368T6K8"/>
<accession>A0A368T6K8</accession>
<organism evidence="2 3">
    <name type="scientific">Marinitenerispora sediminis</name>
    <dbReference type="NCBI Taxonomy" id="1931232"/>
    <lineage>
        <taxon>Bacteria</taxon>
        <taxon>Bacillati</taxon>
        <taxon>Actinomycetota</taxon>
        <taxon>Actinomycetes</taxon>
        <taxon>Streptosporangiales</taxon>
        <taxon>Nocardiopsidaceae</taxon>
        <taxon>Marinitenerispora</taxon>
    </lineage>
</organism>